<feature type="region of interest" description="Disordered" evidence="1">
    <location>
        <begin position="856"/>
        <end position="886"/>
    </location>
</feature>
<dbReference type="Proteomes" id="UP000809910">
    <property type="component" value="Unassembled WGS sequence"/>
</dbReference>
<feature type="region of interest" description="Disordered" evidence="1">
    <location>
        <begin position="828"/>
        <end position="847"/>
    </location>
</feature>
<sequence>MPYDDFFSDFPPENTQDLFDTLIPPLDWPDAGEPLVGADNTALSDDPEQTAPVCLSNTTAMDSLPDNLEDDTEAPDPLFFLDLEQSLLLPLPDRTPTSPEYEVNNSTQLPDVFVAPRPRQKREPGQNVSRPISTKPEKQFIWTECVFTQRGKRARGSEEASDSSSFASSSSAPKNQRTASGKNTISYVRNDACTSTYSADTAHQYSSFPPSLPSLGVNNVFSNVVLQPDAPVILDGQQKLTHAPIDRVVISDRSPEVFILPPVTTLLGASPPTLNGPILSRYVRSLDDVDRCTAQPDTLSQRCEESVASEEVWVASRTFNMFSMSEKKRMALIQNLAKYNISEKTYLKACANLSALGYSTAEIRKLVPGLGWLTTVNNLVNKHELIMGLIKRDGLSHKDLIKVCTCEDGNQNLDGLVHYYAELKVLGYPPQSIMEMVSRTNGAEHLDMVRKNHNTLIDYRFKIAEIVGMASRDDGLEIIPALIDSYQILEEGGLNNRDIIQIACVQDGARKLRIVKEFFSRVPSVMIATGIIKEIVTTTPIKNILQNLIRKQEQMESKEAQTILRSVQPLERLVNAKDDTRAACAVSSPVSVSVSMSDFVVESAGSSSSRPPRRPVDKPVEREATWTDQTYRKCGFHQDAYKLYRAVLISLGYEEGSINSIFLGAGKHGAVDALIAMHDTLINLVKKNGLDHKDLALVSACPDGAQNLMALMKHYTTLRSQGYSNRDIIGVLSHRNGAVNLERVRAKHDELVSLGFKTADIISMASHHCGARRLEIIAEFFKKAPDIKIPNRRIAELVANNPTEKLFQALETEHAHSPNEIVILSSSQVSDTGSAMPRQSSGSSVSSSLLAGQSSFFRSQPSVSGSSTVEPGNRNEPDMNLFDRIG</sequence>
<name>A0ABS1WDY1_9GAMM</name>
<feature type="compositionally biased region" description="Polar residues" evidence="1">
    <location>
        <begin position="173"/>
        <end position="183"/>
    </location>
</feature>
<reference evidence="2 3" key="1">
    <citation type="submission" date="2020-12" db="EMBL/GenBank/DDBJ databases">
        <title>WGS of Legionella: environmental sample.</title>
        <authorList>
            <person name="Cristino S."/>
            <person name="Girolamini L."/>
            <person name="Salaris S."/>
            <person name="Pascale M.R."/>
            <person name="Mazzotta M."/>
            <person name="Orsini M."/>
            <person name="Grottola A."/>
        </authorList>
    </citation>
    <scope>NUCLEOTIDE SEQUENCE [LARGE SCALE GENOMIC DNA]</scope>
    <source>
        <strain evidence="2 3">30cs62</strain>
    </source>
</reference>
<gene>
    <name evidence="2" type="ORF">I5282_13400</name>
</gene>
<proteinExistence type="predicted"/>
<feature type="region of interest" description="Disordered" evidence="1">
    <location>
        <begin position="29"/>
        <end position="50"/>
    </location>
</feature>
<feature type="region of interest" description="Disordered" evidence="1">
    <location>
        <begin position="152"/>
        <end position="183"/>
    </location>
</feature>
<evidence type="ECO:0000313" key="3">
    <source>
        <dbReference type="Proteomes" id="UP000809910"/>
    </source>
</evidence>
<organism evidence="2 3">
    <name type="scientific">Legionella bononiensis</name>
    <dbReference type="NCBI Taxonomy" id="2793102"/>
    <lineage>
        <taxon>Bacteria</taxon>
        <taxon>Pseudomonadati</taxon>
        <taxon>Pseudomonadota</taxon>
        <taxon>Gammaproteobacteria</taxon>
        <taxon>Legionellales</taxon>
        <taxon>Legionellaceae</taxon>
        <taxon>Legionella</taxon>
    </lineage>
</organism>
<protein>
    <recommendedName>
        <fullName evidence="4">Avirulence protein AvrBs3</fullName>
    </recommendedName>
</protein>
<feature type="region of interest" description="Disordered" evidence="1">
    <location>
        <begin position="93"/>
        <end position="134"/>
    </location>
</feature>
<keyword evidence="3" id="KW-1185">Reference proteome</keyword>
<feature type="region of interest" description="Disordered" evidence="1">
    <location>
        <begin position="603"/>
        <end position="622"/>
    </location>
</feature>
<accession>A0ABS1WDY1</accession>
<feature type="compositionally biased region" description="Polar residues" evidence="1">
    <location>
        <begin position="95"/>
        <end position="109"/>
    </location>
</feature>
<dbReference type="EMBL" id="JADWVN010000026">
    <property type="protein sequence ID" value="MBL7527560.1"/>
    <property type="molecule type" value="Genomic_DNA"/>
</dbReference>
<evidence type="ECO:0000256" key="1">
    <source>
        <dbReference type="SAM" id="MobiDB-lite"/>
    </source>
</evidence>
<evidence type="ECO:0000313" key="2">
    <source>
        <dbReference type="EMBL" id="MBL7527560.1"/>
    </source>
</evidence>
<dbReference type="RefSeq" id="WP_203109064.1">
    <property type="nucleotide sequence ID" value="NZ_JADOBG010000010.1"/>
</dbReference>
<evidence type="ECO:0008006" key="4">
    <source>
        <dbReference type="Google" id="ProtNLM"/>
    </source>
</evidence>
<dbReference type="Gene3D" id="6.10.140.500">
    <property type="match status" value="1"/>
</dbReference>
<feature type="compositionally biased region" description="Low complexity" evidence="1">
    <location>
        <begin position="162"/>
        <end position="172"/>
    </location>
</feature>
<comment type="caution">
    <text evidence="2">The sequence shown here is derived from an EMBL/GenBank/DDBJ whole genome shotgun (WGS) entry which is preliminary data.</text>
</comment>
<feature type="compositionally biased region" description="Polar residues" evidence="1">
    <location>
        <begin position="856"/>
        <end position="870"/>
    </location>
</feature>